<dbReference type="PANTHER" id="PTHR23021:SF11">
    <property type="entry name" value="SERPENTINE RECEPTOR, CLASS T"/>
    <property type="match status" value="1"/>
</dbReference>
<keyword evidence="2" id="KW-1185">Reference proteome</keyword>
<name>A0A915ELI5_9BILA</name>
<proteinExistence type="predicted"/>
<dbReference type="Proteomes" id="UP000887574">
    <property type="component" value="Unplaced"/>
</dbReference>
<evidence type="ECO:0000256" key="1">
    <source>
        <dbReference type="SAM" id="Phobius"/>
    </source>
</evidence>
<dbReference type="SUPFAM" id="SSF81321">
    <property type="entry name" value="Family A G protein-coupled receptor-like"/>
    <property type="match status" value="1"/>
</dbReference>
<evidence type="ECO:0000313" key="2">
    <source>
        <dbReference type="Proteomes" id="UP000887574"/>
    </source>
</evidence>
<dbReference type="Pfam" id="PF10321">
    <property type="entry name" value="7TM_GPCR_Srt"/>
    <property type="match status" value="1"/>
</dbReference>
<organism evidence="2 3">
    <name type="scientific">Ditylenchus dipsaci</name>
    <dbReference type="NCBI Taxonomy" id="166011"/>
    <lineage>
        <taxon>Eukaryota</taxon>
        <taxon>Metazoa</taxon>
        <taxon>Ecdysozoa</taxon>
        <taxon>Nematoda</taxon>
        <taxon>Chromadorea</taxon>
        <taxon>Rhabditida</taxon>
        <taxon>Tylenchina</taxon>
        <taxon>Tylenchomorpha</taxon>
        <taxon>Sphaerularioidea</taxon>
        <taxon>Anguinidae</taxon>
        <taxon>Anguininae</taxon>
        <taxon>Ditylenchus</taxon>
    </lineage>
</organism>
<keyword evidence="1" id="KW-0472">Membrane</keyword>
<keyword evidence="1" id="KW-1133">Transmembrane helix</keyword>
<feature type="transmembrane region" description="Helical" evidence="1">
    <location>
        <begin position="38"/>
        <end position="59"/>
    </location>
</feature>
<reference evidence="3" key="1">
    <citation type="submission" date="2022-11" db="UniProtKB">
        <authorList>
            <consortium name="WormBaseParasite"/>
        </authorList>
    </citation>
    <scope>IDENTIFICATION</scope>
</reference>
<dbReference type="AlphaFoldDB" id="A0A915ELI5"/>
<evidence type="ECO:0000313" key="3">
    <source>
        <dbReference type="WBParaSite" id="jg717"/>
    </source>
</evidence>
<feature type="transmembrane region" description="Helical" evidence="1">
    <location>
        <begin position="178"/>
        <end position="197"/>
    </location>
</feature>
<sequence length="266" mass="30408">MFMIGLWDNVVGFVFTFLGGIFSFMGANYCDHNQLLNLVGHIAHVIWTVYCAMIVLLALNRCIEIHSPKYAQLLFSGNRVWLWTIPIFFYGAAYSTSTDLPVIYNSVYSVFFFQIDFRAGAPTVHNWLCFVNSCFVITFLTLLYTLLLFRLRQRARIISQKSVDGISGVQKKVMLQSFYICFSLYMVIISYAIGMFIPVPKELAKFATIAVQMNSGFTSIVYLFFNKTIQSGVKQLLMGRLKHHNWSATNRSTRFASTVVVTNTFQ</sequence>
<keyword evidence="1" id="KW-0812">Transmembrane</keyword>
<accession>A0A915ELI5</accession>
<feature type="transmembrane region" description="Helical" evidence="1">
    <location>
        <begin position="80"/>
        <end position="104"/>
    </location>
</feature>
<dbReference type="WBParaSite" id="jg717">
    <property type="protein sequence ID" value="jg717"/>
    <property type="gene ID" value="jg717"/>
</dbReference>
<dbReference type="PANTHER" id="PTHR23021">
    <property type="entry name" value="SERPENTINE RECEPTOR, CLASS T"/>
    <property type="match status" value="1"/>
</dbReference>
<protein>
    <submittedName>
        <fullName evidence="3">7TM GPCR serpentine receptor class x (Srx) domain-containing protein</fullName>
    </submittedName>
</protein>
<feature type="transmembrane region" description="Helical" evidence="1">
    <location>
        <begin position="7"/>
        <end position="26"/>
    </location>
</feature>
<dbReference type="InterPro" id="IPR019425">
    <property type="entry name" value="7TM_GPCR_serpentine_rcpt_Srt"/>
</dbReference>
<feature type="transmembrane region" description="Helical" evidence="1">
    <location>
        <begin position="124"/>
        <end position="149"/>
    </location>
</feature>
<dbReference type="Gene3D" id="1.20.1070.10">
    <property type="entry name" value="Rhodopsin 7-helix transmembrane proteins"/>
    <property type="match status" value="1"/>
</dbReference>
<feature type="transmembrane region" description="Helical" evidence="1">
    <location>
        <begin position="203"/>
        <end position="225"/>
    </location>
</feature>